<evidence type="ECO:0000256" key="5">
    <source>
        <dbReference type="ARBA" id="ARBA00022777"/>
    </source>
</evidence>
<dbReference type="Gene3D" id="1.20.5.1930">
    <property type="match status" value="1"/>
</dbReference>
<evidence type="ECO:0000259" key="10">
    <source>
        <dbReference type="SMART" id="SM00387"/>
    </source>
</evidence>
<dbReference type="InterPro" id="IPR003594">
    <property type="entry name" value="HATPase_dom"/>
</dbReference>
<evidence type="ECO:0000313" key="11">
    <source>
        <dbReference type="EMBL" id="GIG12046.1"/>
    </source>
</evidence>
<feature type="domain" description="Histidine kinase/HSP90-like ATPase" evidence="10">
    <location>
        <begin position="296"/>
        <end position="387"/>
    </location>
</feature>
<reference evidence="11" key="1">
    <citation type="submission" date="2021-01" db="EMBL/GenBank/DDBJ databases">
        <title>Whole genome shotgun sequence of Catellatospora methionotrophica NBRC 14553.</title>
        <authorList>
            <person name="Komaki H."/>
            <person name="Tamura T."/>
        </authorList>
    </citation>
    <scope>NUCLEOTIDE SEQUENCE</scope>
    <source>
        <strain evidence="11">NBRC 14553</strain>
    </source>
</reference>
<evidence type="ECO:0000256" key="1">
    <source>
        <dbReference type="ARBA" id="ARBA00004651"/>
    </source>
</evidence>
<keyword evidence="2" id="KW-1003">Cell membrane</keyword>
<dbReference type="SUPFAM" id="SSF55781">
    <property type="entry name" value="GAF domain-like"/>
    <property type="match status" value="1"/>
</dbReference>
<dbReference type="InterPro" id="IPR050482">
    <property type="entry name" value="Sensor_HK_TwoCompSys"/>
</dbReference>
<evidence type="ECO:0000256" key="4">
    <source>
        <dbReference type="ARBA" id="ARBA00022692"/>
    </source>
</evidence>
<sequence>MRSDLAHRRLHQALLALLTIGYAFVVAGLVAVVTTWPSRPVGSLADIPWWSHLVALVVLVATWAPVTSQLDRSVHQLAYGHRDDTTEIYRQLPDQLLPTMATVLAGALALPFTEIEAGGQVVASHGATPQDAEVVAIPLTHQGLRLGTLRVSGRRRGDRLPAADLRLLADLARHLATTMAVQHSREQLVGAREEERRRIRRDLHDGLAPMLAAIALQLGVLQRTLRDQPDAAQDLAKELQADVRQATAEIRRLVYELRPPMLDELGLVEAIRHLRAVDGPPRTVRAPEPMPALPAAVEVAIYRIAAEALHNTSRHAAATVATVALDVSADLVTLTVIDDGCGLPAGYLAGVGHHSMRERTAELGGVLEIGPAPTRGTRVTASFPVPPSR</sequence>
<evidence type="ECO:0000256" key="9">
    <source>
        <dbReference type="SAM" id="Phobius"/>
    </source>
</evidence>
<evidence type="ECO:0000256" key="7">
    <source>
        <dbReference type="ARBA" id="ARBA00023012"/>
    </source>
</evidence>
<evidence type="ECO:0000256" key="3">
    <source>
        <dbReference type="ARBA" id="ARBA00022679"/>
    </source>
</evidence>
<dbReference type="InterPro" id="IPR011712">
    <property type="entry name" value="Sig_transdc_His_kin_sub3_dim/P"/>
</dbReference>
<evidence type="ECO:0000256" key="2">
    <source>
        <dbReference type="ARBA" id="ARBA00022475"/>
    </source>
</evidence>
<dbReference type="Pfam" id="PF07730">
    <property type="entry name" value="HisKA_3"/>
    <property type="match status" value="1"/>
</dbReference>
<dbReference type="PANTHER" id="PTHR24421:SF37">
    <property type="entry name" value="SENSOR HISTIDINE KINASE NARS"/>
    <property type="match status" value="1"/>
</dbReference>
<comment type="caution">
    <text evidence="11">The sequence shown here is derived from an EMBL/GenBank/DDBJ whole genome shotgun (WGS) entry which is preliminary data.</text>
</comment>
<dbReference type="GO" id="GO:0046983">
    <property type="term" value="F:protein dimerization activity"/>
    <property type="evidence" value="ECO:0007669"/>
    <property type="project" value="InterPro"/>
</dbReference>
<keyword evidence="8 9" id="KW-0472">Membrane</keyword>
<dbReference type="InterPro" id="IPR036890">
    <property type="entry name" value="HATPase_C_sf"/>
</dbReference>
<dbReference type="GO" id="GO:0000155">
    <property type="term" value="F:phosphorelay sensor kinase activity"/>
    <property type="evidence" value="ECO:0007669"/>
    <property type="project" value="InterPro"/>
</dbReference>
<keyword evidence="6 9" id="KW-1133">Transmembrane helix</keyword>
<feature type="transmembrane region" description="Helical" evidence="9">
    <location>
        <begin position="12"/>
        <end position="37"/>
    </location>
</feature>
<dbReference type="CDD" id="cd16917">
    <property type="entry name" value="HATPase_UhpB-NarQ-NarX-like"/>
    <property type="match status" value="1"/>
</dbReference>
<dbReference type="SUPFAM" id="SSF55874">
    <property type="entry name" value="ATPase domain of HSP90 chaperone/DNA topoisomerase II/histidine kinase"/>
    <property type="match status" value="1"/>
</dbReference>
<keyword evidence="5" id="KW-0418">Kinase</keyword>
<keyword evidence="4 9" id="KW-0812">Transmembrane</keyword>
<keyword evidence="3" id="KW-0808">Transferase</keyword>
<keyword evidence="12" id="KW-1185">Reference proteome</keyword>
<evidence type="ECO:0000313" key="12">
    <source>
        <dbReference type="Proteomes" id="UP000660339"/>
    </source>
</evidence>
<accession>A0A8J3PC43</accession>
<protein>
    <recommendedName>
        <fullName evidence="10">Histidine kinase/HSP90-like ATPase domain-containing protein</fullName>
    </recommendedName>
</protein>
<dbReference type="Pfam" id="PF02518">
    <property type="entry name" value="HATPase_c"/>
    <property type="match status" value="1"/>
</dbReference>
<evidence type="ECO:0000256" key="6">
    <source>
        <dbReference type="ARBA" id="ARBA00022989"/>
    </source>
</evidence>
<dbReference type="GO" id="GO:0005886">
    <property type="term" value="C:plasma membrane"/>
    <property type="evidence" value="ECO:0007669"/>
    <property type="project" value="UniProtKB-SubCell"/>
</dbReference>
<dbReference type="Gene3D" id="3.30.565.10">
    <property type="entry name" value="Histidine kinase-like ATPase, C-terminal domain"/>
    <property type="match status" value="1"/>
</dbReference>
<dbReference type="EMBL" id="BONJ01000001">
    <property type="protein sequence ID" value="GIG12046.1"/>
    <property type="molecule type" value="Genomic_DNA"/>
</dbReference>
<keyword evidence="7" id="KW-0902">Two-component regulatory system</keyword>
<gene>
    <name evidence="11" type="ORF">Cme02nite_03780</name>
</gene>
<organism evidence="11 12">
    <name type="scientific">Catellatospora methionotrophica</name>
    <dbReference type="NCBI Taxonomy" id="121620"/>
    <lineage>
        <taxon>Bacteria</taxon>
        <taxon>Bacillati</taxon>
        <taxon>Actinomycetota</taxon>
        <taxon>Actinomycetes</taxon>
        <taxon>Micromonosporales</taxon>
        <taxon>Micromonosporaceae</taxon>
        <taxon>Catellatospora</taxon>
    </lineage>
</organism>
<dbReference type="SMART" id="SM00387">
    <property type="entry name" value="HATPase_c"/>
    <property type="match status" value="1"/>
</dbReference>
<dbReference type="PANTHER" id="PTHR24421">
    <property type="entry name" value="NITRATE/NITRITE SENSOR PROTEIN NARX-RELATED"/>
    <property type="match status" value="1"/>
</dbReference>
<dbReference type="Proteomes" id="UP000660339">
    <property type="component" value="Unassembled WGS sequence"/>
</dbReference>
<name>A0A8J3PC43_9ACTN</name>
<dbReference type="AlphaFoldDB" id="A0A8J3PC43"/>
<evidence type="ECO:0000256" key="8">
    <source>
        <dbReference type="ARBA" id="ARBA00023136"/>
    </source>
</evidence>
<comment type="subcellular location">
    <subcellularLocation>
        <location evidence="1">Cell membrane</location>
        <topology evidence="1">Multi-pass membrane protein</topology>
    </subcellularLocation>
</comment>
<proteinExistence type="predicted"/>